<keyword evidence="3" id="KW-1185">Reference proteome</keyword>
<name>A0ABW8DVB2_9PSED</name>
<evidence type="ECO:0000256" key="1">
    <source>
        <dbReference type="SAM" id="SignalP"/>
    </source>
</evidence>
<accession>A0ABW8DVB2</accession>
<dbReference type="NCBIfam" id="NF041562">
    <property type="entry name" value="PraB"/>
    <property type="match status" value="1"/>
</dbReference>
<dbReference type="Proteomes" id="UP001617213">
    <property type="component" value="Unassembled WGS sequence"/>
</dbReference>
<gene>
    <name evidence="2" type="primary">praB</name>
    <name evidence="2" type="ORF">ACIOWJ_02745</name>
</gene>
<reference evidence="2 3" key="1">
    <citation type="submission" date="2024-10" db="EMBL/GenBank/DDBJ databases">
        <title>The Natural Products Discovery Center: Release of the First 8490 Sequenced Strains for Exploring Actinobacteria Biosynthetic Diversity.</title>
        <authorList>
            <person name="Kalkreuter E."/>
            <person name="Kautsar S.A."/>
            <person name="Yang D."/>
            <person name="Bader C.D."/>
            <person name="Teijaro C.N."/>
            <person name="Fluegel L."/>
            <person name="Davis C.M."/>
            <person name="Simpson J.R."/>
            <person name="Lauterbach L."/>
            <person name="Steele A.D."/>
            <person name="Gui C."/>
            <person name="Meng S."/>
            <person name="Li G."/>
            <person name="Viehrig K."/>
            <person name="Ye F."/>
            <person name="Su P."/>
            <person name="Kiefer A.F."/>
            <person name="Nichols A."/>
            <person name="Cepeda A.J."/>
            <person name="Yan W."/>
            <person name="Fan B."/>
            <person name="Jiang Y."/>
            <person name="Adhikari A."/>
            <person name="Zheng C.-J."/>
            <person name="Schuster L."/>
            <person name="Cowan T.M."/>
            <person name="Smanski M.J."/>
            <person name="Chevrette M.G."/>
            <person name="De Carvalho L.P.S."/>
            <person name="Shen B."/>
        </authorList>
    </citation>
    <scope>NUCLEOTIDE SEQUENCE [LARGE SCALE GENOMIC DNA]</scope>
    <source>
        <strain evidence="2 3">NPDC087581</strain>
    </source>
</reference>
<organism evidence="2 3">
    <name type="scientific">Pseudomonas sivasensis</name>
    <dbReference type="NCBI Taxonomy" id="1880678"/>
    <lineage>
        <taxon>Bacteria</taxon>
        <taxon>Pseudomonadati</taxon>
        <taxon>Pseudomonadota</taxon>
        <taxon>Gammaproteobacteria</taxon>
        <taxon>Pseudomonadales</taxon>
        <taxon>Pseudomonadaceae</taxon>
        <taxon>Pseudomonas</taxon>
    </lineage>
</organism>
<dbReference type="RefSeq" id="WP_277419709.1">
    <property type="nucleotide sequence ID" value="NZ_JAAOWU010000005.1"/>
</dbReference>
<proteinExistence type="predicted"/>
<protein>
    <submittedName>
        <fullName evidence="2">Alkane oxidation protein activator PraB</fullName>
    </submittedName>
</protein>
<dbReference type="EMBL" id="JBIUWZ010000002">
    <property type="protein sequence ID" value="MFJ2677011.1"/>
    <property type="molecule type" value="Genomic_DNA"/>
</dbReference>
<feature type="chain" id="PRO_5045301880" evidence="1">
    <location>
        <begin position="26"/>
        <end position="167"/>
    </location>
</feature>
<evidence type="ECO:0000313" key="2">
    <source>
        <dbReference type="EMBL" id="MFJ2677011.1"/>
    </source>
</evidence>
<comment type="caution">
    <text evidence="2">The sequence shown here is derived from an EMBL/GenBank/DDBJ whole genome shotgun (WGS) entry which is preliminary data.</text>
</comment>
<feature type="signal peptide" evidence="1">
    <location>
        <begin position="1"/>
        <end position="25"/>
    </location>
</feature>
<keyword evidence="1" id="KW-0732">Signal</keyword>
<evidence type="ECO:0000313" key="3">
    <source>
        <dbReference type="Proteomes" id="UP001617213"/>
    </source>
</evidence>
<sequence length="167" mass="16508">MKSLKTFGCVTLFALCGGAISTASAATIAPAGSAFTTAGTITIKSPLSLNVPVTCNFAMAGSVASDGSVAAITSAVFSGSNPICSIPVASNFVWRLKLTGSGPDVFPGTLGALKLKVASDCSSSPVNISVIWKNSTNTLSITSPQTVGACTITGLTASPSPAFTVSP</sequence>